<evidence type="ECO:0000256" key="7">
    <source>
        <dbReference type="SAM" id="MobiDB-lite"/>
    </source>
</evidence>
<dbReference type="InterPro" id="IPR036397">
    <property type="entry name" value="RNaseH_sf"/>
</dbReference>
<keyword evidence="11" id="KW-1185">Reference proteome</keyword>
<evidence type="ECO:0000259" key="8">
    <source>
        <dbReference type="PROSITE" id="PS50821"/>
    </source>
</evidence>
<feature type="domain" description="PAZ" evidence="8">
    <location>
        <begin position="318"/>
        <end position="429"/>
    </location>
</feature>
<dbReference type="AlphaFoldDB" id="A0A8J2RPF1"/>
<dbReference type="Pfam" id="PF23278">
    <property type="entry name" value="Piwi_N"/>
    <property type="match status" value="1"/>
</dbReference>
<feature type="region of interest" description="Disordered" evidence="7">
    <location>
        <begin position="1"/>
        <end position="148"/>
    </location>
</feature>
<dbReference type="SUPFAM" id="SSF101690">
    <property type="entry name" value="PAZ domain"/>
    <property type="match status" value="1"/>
</dbReference>
<dbReference type="GO" id="GO:0003723">
    <property type="term" value="F:RNA binding"/>
    <property type="evidence" value="ECO:0007669"/>
    <property type="project" value="UniProtKB-KW"/>
</dbReference>
<evidence type="ECO:0000259" key="9">
    <source>
        <dbReference type="PROSITE" id="PS50822"/>
    </source>
</evidence>
<evidence type="ECO:0000256" key="5">
    <source>
        <dbReference type="ARBA" id="ARBA00023158"/>
    </source>
</evidence>
<organism evidence="10 11">
    <name type="scientific">Daphnia galeata</name>
    <dbReference type="NCBI Taxonomy" id="27404"/>
    <lineage>
        <taxon>Eukaryota</taxon>
        <taxon>Metazoa</taxon>
        <taxon>Ecdysozoa</taxon>
        <taxon>Arthropoda</taxon>
        <taxon>Crustacea</taxon>
        <taxon>Branchiopoda</taxon>
        <taxon>Diplostraca</taxon>
        <taxon>Cladocera</taxon>
        <taxon>Anomopoda</taxon>
        <taxon>Daphniidae</taxon>
        <taxon>Daphnia</taxon>
    </lineage>
</organism>
<keyword evidence="5" id="KW-0943">RNA-mediated gene silencing</keyword>
<dbReference type="Gene3D" id="3.30.420.10">
    <property type="entry name" value="Ribonuclease H-like superfamily/Ribonuclease H"/>
    <property type="match status" value="1"/>
</dbReference>
<evidence type="ECO:0000256" key="6">
    <source>
        <dbReference type="ARBA" id="ARBA00038291"/>
    </source>
</evidence>
<name>A0A8J2RPF1_9CRUS</name>
<dbReference type="PROSITE" id="PS50821">
    <property type="entry name" value="PAZ"/>
    <property type="match status" value="1"/>
</dbReference>
<dbReference type="InterPro" id="IPR012337">
    <property type="entry name" value="RNaseH-like_sf"/>
</dbReference>
<keyword evidence="2" id="KW-0217">Developmental protein</keyword>
<accession>A0A8J2RPF1</accession>
<evidence type="ECO:0000313" key="11">
    <source>
        <dbReference type="Proteomes" id="UP000789390"/>
    </source>
</evidence>
<dbReference type="OrthoDB" id="445936at2759"/>
<feature type="compositionally biased region" description="Gly residues" evidence="7">
    <location>
        <begin position="111"/>
        <end position="123"/>
    </location>
</feature>
<evidence type="ECO:0000313" key="10">
    <source>
        <dbReference type="EMBL" id="CAH0107011.1"/>
    </source>
</evidence>
<dbReference type="EMBL" id="CAKKLH010000246">
    <property type="protein sequence ID" value="CAH0107011.1"/>
    <property type="molecule type" value="Genomic_DNA"/>
</dbReference>
<dbReference type="Gene3D" id="2.170.260.10">
    <property type="entry name" value="paz domain"/>
    <property type="match status" value="1"/>
</dbReference>
<dbReference type="SUPFAM" id="SSF53098">
    <property type="entry name" value="Ribonuclease H-like"/>
    <property type="match status" value="1"/>
</dbReference>
<dbReference type="Proteomes" id="UP000789390">
    <property type="component" value="Unassembled WGS sequence"/>
</dbReference>
<dbReference type="Pfam" id="PF02171">
    <property type="entry name" value="Piwi"/>
    <property type="match status" value="1"/>
</dbReference>
<evidence type="ECO:0000256" key="3">
    <source>
        <dbReference type="ARBA" id="ARBA00022490"/>
    </source>
</evidence>
<dbReference type="SMART" id="SM00949">
    <property type="entry name" value="PAZ"/>
    <property type="match status" value="1"/>
</dbReference>
<comment type="subcellular location">
    <subcellularLocation>
        <location evidence="1">Cytoplasm</location>
    </subcellularLocation>
</comment>
<dbReference type="Pfam" id="PF02170">
    <property type="entry name" value="PAZ"/>
    <property type="match status" value="1"/>
</dbReference>
<dbReference type="InterPro" id="IPR003165">
    <property type="entry name" value="Piwi"/>
</dbReference>
<dbReference type="PROSITE" id="PS50822">
    <property type="entry name" value="PIWI"/>
    <property type="match status" value="1"/>
</dbReference>
<evidence type="ECO:0000256" key="4">
    <source>
        <dbReference type="ARBA" id="ARBA00022884"/>
    </source>
</evidence>
<feature type="compositionally biased region" description="Basic and acidic residues" evidence="7">
    <location>
        <begin position="1"/>
        <end position="32"/>
    </location>
</feature>
<gene>
    <name evidence="10" type="ORF">DGAL_LOCUS10295</name>
</gene>
<evidence type="ECO:0000256" key="2">
    <source>
        <dbReference type="ARBA" id="ARBA00022473"/>
    </source>
</evidence>
<dbReference type="InterPro" id="IPR036085">
    <property type="entry name" value="PAZ_dom_sf"/>
</dbReference>
<dbReference type="GO" id="GO:0034587">
    <property type="term" value="P:piRNA processing"/>
    <property type="evidence" value="ECO:0007669"/>
    <property type="project" value="UniProtKB-ARBA"/>
</dbReference>
<dbReference type="PANTHER" id="PTHR22891">
    <property type="entry name" value="EUKARYOTIC TRANSLATION INITIATION FACTOR 2C"/>
    <property type="match status" value="1"/>
</dbReference>
<dbReference type="FunFam" id="2.170.260.10:FF:000003">
    <property type="entry name" value="Piwi-like RNA-mediated gene silencing 2"/>
    <property type="match status" value="1"/>
</dbReference>
<feature type="domain" description="Piwi" evidence="9">
    <location>
        <begin position="595"/>
        <end position="893"/>
    </location>
</feature>
<reference evidence="10" key="1">
    <citation type="submission" date="2021-11" db="EMBL/GenBank/DDBJ databases">
        <authorList>
            <person name="Schell T."/>
        </authorList>
    </citation>
    <scope>NUCLEOTIDE SEQUENCE</scope>
    <source>
        <strain evidence="10">M5</strain>
    </source>
</reference>
<proteinExistence type="inferred from homology"/>
<dbReference type="GO" id="GO:0005737">
    <property type="term" value="C:cytoplasm"/>
    <property type="evidence" value="ECO:0007669"/>
    <property type="project" value="UniProtKB-SubCell"/>
</dbReference>
<sequence>MSDQDARERQRGRSRRGESGADDSVRRPREHGTAPYPTRPPHHARRAGSRERDLDEREDRPSSRAESGGRAIGNREALPEQSGVPHGRASFHGGAAAQPHPSTSRPLVGAGASGGAATVGGRGASRFREQREPPLVTRPSADFNKSGQTGKAITLTSNYFELLKRPDMHLLQYRVDFVPDVDHTGVRKALIRVHEAVLGKYLFDGTLLYNITRLPQPLELHSQRVSDNSDVTIHFRLVGEIHKEDATYTSVMNIILRRCLGMLKLTLWKRDFYDPASATEIPQHFLNIWPGYVTTIRHHEEGFLLGVEIIHRVLRRDCALDVMQKIRQNGGDFQAMCSAELVGKVVMTHYNKRTYRIDDIDFTKNANSTFHLRREDRNISYAEYYKKRYEIEVRQPTQPLLVSRPSRRDVNRGDDQPIYLIPELCGMTGLNDDQKKNFNLMKDVGNVTRVMPDKRVESLMKFRKRLADNPDIQKELRSWGLDFAGDVVRVNGRVIPPQTIQQGGDNRFQSADGDWSRNIQRSKMCVSVELRDWALFTPSGMFAQEVKPFIEMVQNVGRAQGFDIPVPVVIQLQMDRTSNYVDAIRSECSKRDFSLVFCVLRSARADTYSSIKKLTCAEFGIPSQVMTGRNLKGQTGKLMSIATKVMIQVACKLGAEPWRVLVPANKWMVIGYDTYHDARQKKAVGAFVASINPTFTRYYSSVKIHENNEEISPSFKDHLFGALKAYFIVNDKSLPSSIIVYRDGVGAGDIPRLKDTEITALKEACREAGVRTRIVDYDPPIAFIVVSKRINTRFFQMDGRAPSNPSCGTVVDSKVTLQERFDFFLVSQKVTQGTVSPTSYNIIEDHTGISPDIHQKLAYILTHLYYNWPGTLRIPAPIQYAHKLAYLVGESIMQQPHDNLSRLPYYL</sequence>
<protein>
    <submittedName>
        <fullName evidence="10">Uncharacterized protein</fullName>
    </submittedName>
</protein>
<dbReference type="CDD" id="cd02845">
    <property type="entry name" value="PAZ_piwi_like"/>
    <property type="match status" value="1"/>
</dbReference>
<evidence type="ECO:0000256" key="1">
    <source>
        <dbReference type="ARBA" id="ARBA00004496"/>
    </source>
</evidence>
<dbReference type="InterPro" id="IPR003100">
    <property type="entry name" value="PAZ_dom"/>
</dbReference>
<keyword evidence="4" id="KW-0694">RNA-binding</keyword>
<dbReference type="Gene3D" id="3.40.50.2300">
    <property type="match status" value="1"/>
</dbReference>
<comment type="similarity">
    <text evidence="6">Belongs to the argonaute family. Piwi subfamily.</text>
</comment>
<dbReference type="SMART" id="SM00950">
    <property type="entry name" value="Piwi"/>
    <property type="match status" value="1"/>
</dbReference>
<keyword evidence="3" id="KW-0963">Cytoplasm</keyword>
<dbReference type="CDD" id="cd04658">
    <property type="entry name" value="Piwi_piwi-like_Euk"/>
    <property type="match status" value="1"/>
</dbReference>
<comment type="caution">
    <text evidence="10">The sequence shown here is derived from an EMBL/GenBank/DDBJ whole genome shotgun (WGS) entry which is preliminary data.</text>
</comment>
<feature type="compositionally biased region" description="Basic and acidic residues" evidence="7">
    <location>
        <begin position="48"/>
        <end position="63"/>
    </location>
</feature>